<proteinExistence type="predicted"/>
<feature type="region of interest" description="Disordered" evidence="1">
    <location>
        <begin position="1"/>
        <end position="52"/>
    </location>
</feature>
<organism evidence="2 3">
    <name type="scientific">Hermetia illucens</name>
    <name type="common">Black soldier fly</name>
    <dbReference type="NCBI Taxonomy" id="343691"/>
    <lineage>
        <taxon>Eukaryota</taxon>
        <taxon>Metazoa</taxon>
        <taxon>Ecdysozoa</taxon>
        <taxon>Arthropoda</taxon>
        <taxon>Hexapoda</taxon>
        <taxon>Insecta</taxon>
        <taxon>Pterygota</taxon>
        <taxon>Neoptera</taxon>
        <taxon>Endopterygota</taxon>
        <taxon>Diptera</taxon>
        <taxon>Brachycera</taxon>
        <taxon>Stratiomyomorpha</taxon>
        <taxon>Stratiomyidae</taxon>
        <taxon>Hermetiinae</taxon>
        <taxon>Hermetia</taxon>
    </lineage>
</organism>
<gene>
    <name evidence="2" type="ORF">HERILL_LOCUS8337</name>
</gene>
<protein>
    <recommendedName>
        <fullName evidence="4">Brain protein I3</fullName>
    </recommendedName>
</protein>
<feature type="region of interest" description="Disordered" evidence="1">
    <location>
        <begin position="84"/>
        <end position="124"/>
    </location>
</feature>
<name>A0A7R8URZ6_HERIL</name>
<feature type="compositionally biased region" description="Polar residues" evidence="1">
    <location>
        <begin position="24"/>
        <end position="52"/>
    </location>
</feature>
<accession>A0A7R8URZ6</accession>
<dbReference type="InParanoid" id="A0A7R8URZ6"/>
<dbReference type="Proteomes" id="UP000594454">
    <property type="component" value="Chromosome 3"/>
</dbReference>
<evidence type="ECO:0000313" key="3">
    <source>
        <dbReference type="Proteomes" id="UP000594454"/>
    </source>
</evidence>
<dbReference type="AlphaFoldDB" id="A0A7R8URZ6"/>
<reference evidence="2 3" key="1">
    <citation type="submission" date="2020-11" db="EMBL/GenBank/DDBJ databases">
        <authorList>
            <person name="Wallbank WR R."/>
            <person name="Pardo Diaz C."/>
            <person name="Kozak K."/>
            <person name="Martin S."/>
            <person name="Jiggins C."/>
            <person name="Moest M."/>
            <person name="Warren A I."/>
            <person name="Generalovic N T."/>
            <person name="Byers J.R.P. K."/>
            <person name="Montejo-Kovacevich G."/>
            <person name="Yen C E."/>
        </authorList>
    </citation>
    <scope>NUCLEOTIDE SEQUENCE [LARGE SCALE GENOMIC DNA]</scope>
</reference>
<dbReference type="EMBL" id="LR899011">
    <property type="protein sequence ID" value="CAD7085498.1"/>
    <property type="molecule type" value="Genomic_DNA"/>
</dbReference>
<dbReference type="OrthoDB" id="2564984at2759"/>
<sequence length="124" mass="13195">MENVPIMKQPPSYSETTGPPPFSSGDNGQQYYNSEYASTPSATPSYIPAPSTTTHNVTVVTAGGPQVIMGGCPVCRNSTILIANSDQEKSSINQTEKSVERTEDNITKGKENSPASSSLNRLQV</sequence>
<evidence type="ECO:0000256" key="1">
    <source>
        <dbReference type="SAM" id="MobiDB-lite"/>
    </source>
</evidence>
<feature type="compositionally biased region" description="Basic and acidic residues" evidence="1">
    <location>
        <begin position="97"/>
        <end position="111"/>
    </location>
</feature>
<evidence type="ECO:0000313" key="2">
    <source>
        <dbReference type="EMBL" id="CAD7085498.1"/>
    </source>
</evidence>
<keyword evidence="3" id="KW-1185">Reference proteome</keyword>
<feature type="compositionally biased region" description="Polar residues" evidence="1">
    <location>
        <begin position="84"/>
        <end position="96"/>
    </location>
</feature>
<feature type="compositionally biased region" description="Polar residues" evidence="1">
    <location>
        <begin position="113"/>
        <end position="124"/>
    </location>
</feature>
<evidence type="ECO:0008006" key="4">
    <source>
        <dbReference type="Google" id="ProtNLM"/>
    </source>
</evidence>